<dbReference type="InterPro" id="IPR008780">
    <property type="entry name" value="Plasmodium_Vir"/>
</dbReference>
<dbReference type="Pfam" id="PF05795">
    <property type="entry name" value="Plasmodium_Vir"/>
    <property type="match status" value="1"/>
</dbReference>
<gene>
    <name evidence="2" type="ORF">PVW1_100019800</name>
</gene>
<sequence length="399" mass="47284">MFVFIICYFKEYYVLLLLNYMQYLRYNSFYFTNIKIYIFYLYFQYPILENVWNTYDKFDETVNNDSKNYYYYFVCNYIIDPQKGDTTEHEEFCKKLVRNLGHYSGNNEFLRYKPERCKDLNNWIYNSMMKQNIRENIIKECFKEYDDTVRGMHQTPPCFYYEYVQNYAEPMKIIMLNIFESSMGTIENILNGEKGKINNLLRKYVCENVQIYKDMYKKYCVKTEGNQKHINTCSKLDQFKISYMYYFRNKMVNETEIPSLDDIQNNHLTECQKYLQEQALNPTVVSQEQHIPSSRTPPQDSISDTPASITLHEGENQSSPMSSTVSTALGTVAGASSILALLYKFTPGRRWMHSGIGRNRGRISNHLYGEEPNELLFDGFQGEDMSSYNARYNIGYSSV</sequence>
<name>A0A8S4HBP2_PLAVI</name>
<proteinExistence type="predicted"/>
<dbReference type="VEuPathDB" id="PlasmoDB:PVPAM_100005400"/>
<dbReference type="AlphaFoldDB" id="A0A8S4HBP2"/>
<feature type="compositionally biased region" description="Polar residues" evidence="1">
    <location>
        <begin position="285"/>
        <end position="308"/>
    </location>
</feature>
<dbReference type="EMBL" id="CAJZCX010000005">
    <property type="protein sequence ID" value="CAG9474617.1"/>
    <property type="molecule type" value="Genomic_DNA"/>
</dbReference>
<feature type="region of interest" description="Disordered" evidence="1">
    <location>
        <begin position="285"/>
        <end position="324"/>
    </location>
</feature>
<evidence type="ECO:0000313" key="2">
    <source>
        <dbReference type="EMBL" id="CAG9474617.1"/>
    </source>
</evidence>
<reference evidence="2" key="1">
    <citation type="submission" date="2021-09" db="EMBL/GenBank/DDBJ databases">
        <authorList>
            <consortium name="Pathogen Informatics"/>
        </authorList>
    </citation>
    <scope>NUCLEOTIDE SEQUENCE</scope>
    <source>
        <strain evidence="2">PvW1</strain>
    </source>
</reference>
<accession>A0A8S4HBP2</accession>
<protein>
    <submittedName>
        <fullName evidence="2">(malaria parasite P. vivax) hypothetical protein</fullName>
    </submittedName>
</protein>
<dbReference type="Proteomes" id="UP000779233">
    <property type="component" value="Unassembled WGS sequence"/>
</dbReference>
<organism evidence="2 3">
    <name type="scientific">Plasmodium vivax</name>
    <name type="common">malaria parasite P. vivax</name>
    <dbReference type="NCBI Taxonomy" id="5855"/>
    <lineage>
        <taxon>Eukaryota</taxon>
        <taxon>Sar</taxon>
        <taxon>Alveolata</taxon>
        <taxon>Apicomplexa</taxon>
        <taxon>Aconoidasida</taxon>
        <taxon>Haemosporida</taxon>
        <taxon>Plasmodiidae</taxon>
        <taxon>Plasmodium</taxon>
        <taxon>Plasmodium (Plasmodium)</taxon>
    </lineage>
</organism>
<evidence type="ECO:0000313" key="3">
    <source>
        <dbReference type="Proteomes" id="UP000779233"/>
    </source>
</evidence>
<evidence type="ECO:0000256" key="1">
    <source>
        <dbReference type="SAM" id="MobiDB-lite"/>
    </source>
</evidence>
<comment type="caution">
    <text evidence="2">The sequence shown here is derived from an EMBL/GenBank/DDBJ whole genome shotgun (WGS) entry which is preliminary data.</text>
</comment>